<dbReference type="EMBL" id="CM042022">
    <property type="protein sequence ID" value="KAI3815165.1"/>
    <property type="molecule type" value="Genomic_DNA"/>
</dbReference>
<organism evidence="1 2">
    <name type="scientific">Smallanthus sonchifolius</name>
    <dbReference type="NCBI Taxonomy" id="185202"/>
    <lineage>
        <taxon>Eukaryota</taxon>
        <taxon>Viridiplantae</taxon>
        <taxon>Streptophyta</taxon>
        <taxon>Embryophyta</taxon>
        <taxon>Tracheophyta</taxon>
        <taxon>Spermatophyta</taxon>
        <taxon>Magnoliopsida</taxon>
        <taxon>eudicotyledons</taxon>
        <taxon>Gunneridae</taxon>
        <taxon>Pentapetalae</taxon>
        <taxon>asterids</taxon>
        <taxon>campanulids</taxon>
        <taxon>Asterales</taxon>
        <taxon>Asteraceae</taxon>
        <taxon>Asteroideae</taxon>
        <taxon>Heliantheae alliance</taxon>
        <taxon>Millerieae</taxon>
        <taxon>Smallanthus</taxon>
    </lineage>
</organism>
<protein>
    <submittedName>
        <fullName evidence="1">Uncharacterized protein</fullName>
    </submittedName>
</protein>
<dbReference type="Proteomes" id="UP001056120">
    <property type="component" value="Linkage Group LG05"/>
</dbReference>
<accession>A0ACB9J6G0</accession>
<sequence length="86" mass="9809">MASPQADMTSPFNIFVHRTHRLLHHRQIRQPPHLSPAFRPAIERELLEGSADHFSIITVLDAGVYHYRFVVGALCLVLSYNMVCLV</sequence>
<name>A0ACB9J6G0_9ASTR</name>
<evidence type="ECO:0000313" key="2">
    <source>
        <dbReference type="Proteomes" id="UP001056120"/>
    </source>
</evidence>
<evidence type="ECO:0000313" key="1">
    <source>
        <dbReference type="EMBL" id="KAI3815165.1"/>
    </source>
</evidence>
<comment type="caution">
    <text evidence="1">The sequence shown here is derived from an EMBL/GenBank/DDBJ whole genome shotgun (WGS) entry which is preliminary data.</text>
</comment>
<gene>
    <name evidence="1" type="ORF">L1987_14823</name>
</gene>
<proteinExistence type="predicted"/>
<reference evidence="2" key="1">
    <citation type="journal article" date="2022" name="Mol. Ecol. Resour.">
        <title>The genomes of chicory, endive, great burdock and yacon provide insights into Asteraceae palaeo-polyploidization history and plant inulin production.</title>
        <authorList>
            <person name="Fan W."/>
            <person name="Wang S."/>
            <person name="Wang H."/>
            <person name="Wang A."/>
            <person name="Jiang F."/>
            <person name="Liu H."/>
            <person name="Zhao H."/>
            <person name="Xu D."/>
            <person name="Zhang Y."/>
        </authorList>
    </citation>
    <scope>NUCLEOTIDE SEQUENCE [LARGE SCALE GENOMIC DNA]</scope>
    <source>
        <strain evidence="2">cv. Yunnan</strain>
    </source>
</reference>
<reference evidence="1 2" key="2">
    <citation type="journal article" date="2022" name="Mol. Ecol. Resour.">
        <title>The genomes of chicory, endive, great burdock and yacon provide insights into Asteraceae paleo-polyploidization history and plant inulin production.</title>
        <authorList>
            <person name="Fan W."/>
            <person name="Wang S."/>
            <person name="Wang H."/>
            <person name="Wang A."/>
            <person name="Jiang F."/>
            <person name="Liu H."/>
            <person name="Zhao H."/>
            <person name="Xu D."/>
            <person name="Zhang Y."/>
        </authorList>
    </citation>
    <scope>NUCLEOTIDE SEQUENCE [LARGE SCALE GENOMIC DNA]</scope>
    <source>
        <strain evidence="2">cv. Yunnan</strain>
        <tissue evidence="1">Leaves</tissue>
    </source>
</reference>
<keyword evidence="2" id="KW-1185">Reference proteome</keyword>